<evidence type="ECO:0000256" key="6">
    <source>
        <dbReference type="ARBA" id="ARBA00023136"/>
    </source>
</evidence>
<sequence length="299" mass="33310">MIMKKIGKKRGKLEQQNAAYLLIAPSYLIYTFFILIPVIWTIAMSFTDYDLSKAHFVGISNYIQLTKDPIFVKSVGNTLFYCVLAIVPAMVLGLALAMFLNQKLKGKGFLRTLFYLPNIFSMVAVSMAWLYLYDTTSGILNKVLKDIGMQAVPWISSASMAMISIAIMSIWSTTGYNMILFLSGLQGIPDYLYEAASIDGATSWKKFIHVTIPMLKPTTFFVFVMACINSFQVFGQVLIVTNGGPMNSTTTIAHQIYRNGFEYYKMGYASAQAVVLMVIIFAITLINMRFGGGDENDLG</sequence>
<dbReference type="SUPFAM" id="SSF161098">
    <property type="entry name" value="MetI-like"/>
    <property type="match status" value="1"/>
</dbReference>
<evidence type="ECO:0000256" key="5">
    <source>
        <dbReference type="ARBA" id="ARBA00022989"/>
    </source>
</evidence>
<evidence type="ECO:0000256" key="1">
    <source>
        <dbReference type="ARBA" id="ARBA00004651"/>
    </source>
</evidence>
<feature type="transmembrane region" description="Helical" evidence="7">
    <location>
        <begin position="152"/>
        <end position="171"/>
    </location>
</feature>
<dbReference type="EMBL" id="BAABYW010000002">
    <property type="protein sequence ID" value="GAA6411134.1"/>
    <property type="molecule type" value="Genomic_DNA"/>
</dbReference>
<dbReference type="InterPro" id="IPR051393">
    <property type="entry name" value="ABC_transporter_permease"/>
</dbReference>
<dbReference type="PANTHER" id="PTHR30193:SF37">
    <property type="entry name" value="INNER MEMBRANE ABC TRANSPORTER PERMEASE PROTEIN YCJO"/>
    <property type="match status" value="1"/>
</dbReference>
<feature type="transmembrane region" description="Helical" evidence="7">
    <location>
        <begin position="112"/>
        <end position="132"/>
    </location>
</feature>
<reference evidence="9 10" key="1">
    <citation type="submission" date="2024-04" db="EMBL/GenBank/DDBJ databases">
        <title>Defined microbial consortia suppress multidrug-resistant proinflammatory Enterobacteriaceae via ecological control.</title>
        <authorList>
            <person name="Furuichi M."/>
            <person name="Kawaguchi T."/>
            <person name="Pust M."/>
            <person name="Yasuma K."/>
            <person name="Plichta D."/>
            <person name="Hasegawa N."/>
            <person name="Ohya T."/>
            <person name="Bhattarai S."/>
            <person name="Sasajima S."/>
            <person name="Aoto Y."/>
            <person name="Tuganbaev T."/>
            <person name="Yaginuma M."/>
            <person name="Ueda M."/>
            <person name="Okahashi N."/>
            <person name="Amafuji K."/>
            <person name="Kiridooshi Y."/>
            <person name="Sugita K."/>
            <person name="Strazar M."/>
            <person name="Skelly A."/>
            <person name="Suda W."/>
            <person name="Hattori M."/>
            <person name="Nakamoto N."/>
            <person name="Caballero S."/>
            <person name="Norman J."/>
            <person name="Olle B."/>
            <person name="Tanoue T."/>
            <person name="Arita M."/>
            <person name="Bucci V."/>
            <person name="Atarashi K."/>
            <person name="Xavier R."/>
            <person name="Honda K."/>
        </authorList>
    </citation>
    <scope>NUCLEOTIDE SEQUENCE [LARGE SCALE GENOMIC DNA]</scope>
    <source>
        <strain evidence="10">k04-0078-D8-1</strain>
    </source>
</reference>
<dbReference type="InterPro" id="IPR035906">
    <property type="entry name" value="MetI-like_sf"/>
</dbReference>
<accession>A0ABQ0BI55</accession>
<dbReference type="Proteomes" id="UP001600943">
    <property type="component" value="Unassembled WGS sequence"/>
</dbReference>
<dbReference type="SUPFAM" id="SSF160964">
    <property type="entry name" value="MalF N-terminal region-like"/>
    <property type="match status" value="1"/>
</dbReference>
<feature type="domain" description="ABC transmembrane type-1" evidence="8">
    <location>
        <begin position="75"/>
        <end position="287"/>
    </location>
</feature>
<feature type="transmembrane region" description="Helical" evidence="7">
    <location>
        <begin position="220"/>
        <end position="239"/>
    </location>
</feature>
<evidence type="ECO:0000313" key="9">
    <source>
        <dbReference type="EMBL" id="GAA6411134.1"/>
    </source>
</evidence>
<evidence type="ECO:0000259" key="8">
    <source>
        <dbReference type="PROSITE" id="PS50928"/>
    </source>
</evidence>
<dbReference type="PANTHER" id="PTHR30193">
    <property type="entry name" value="ABC TRANSPORTER PERMEASE PROTEIN"/>
    <property type="match status" value="1"/>
</dbReference>
<evidence type="ECO:0000256" key="2">
    <source>
        <dbReference type="ARBA" id="ARBA00022448"/>
    </source>
</evidence>
<proteinExistence type="inferred from homology"/>
<keyword evidence="10" id="KW-1185">Reference proteome</keyword>
<keyword evidence="4 7" id="KW-0812">Transmembrane</keyword>
<dbReference type="Gene3D" id="1.10.3720.10">
    <property type="entry name" value="MetI-like"/>
    <property type="match status" value="1"/>
</dbReference>
<evidence type="ECO:0000313" key="10">
    <source>
        <dbReference type="Proteomes" id="UP001600943"/>
    </source>
</evidence>
<keyword evidence="3" id="KW-1003">Cell membrane</keyword>
<comment type="caution">
    <text evidence="9">The sequence shown here is derived from an EMBL/GenBank/DDBJ whole genome shotgun (WGS) entry which is preliminary data.</text>
</comment>
<comment type="similarity">
    <text evidence="7">Belongs to the binding-protein-dependent transport system permease family.</text>
</comment>
<comment type="subcellular location">
    <subcellularLocation>
        <location evidence="1 7">Cell membrane</location>
        <topology evidence="1 7">Multi-pass membrane protein</topology>
    </subcellularLocation>
</comment>
<name>A0ABQ0BI55_9FIRM</name>
<protein>
    <submittedName>
        <fullName evidence="9">Sugar ABC transporter permease</fullName>
    </submittedName>
</protein>
<feature type="transmembrane region" description="Helical" evidence="7">
    <location>
        <begin position="78"/>
        <end position="100"/>
    </location>
</feature>
<dbReference type="Pfam" id="PF00528">
    <property type="entry name" value="BPD_transp_1"/>
    <property type="match status" value="1"/>
</dbReference>
<organism evidence="9 10">
    <name type="scientific">Blautia hominis</name>
    <dbReference type="NCBI Taxonomy" id="2025493"/>
    <lineage>
        <taxon>Bacteria</taxon>
        <taxon>Bacillati</taxon>
        <taxon>Bacillota</taxon>
        <taxon>Clostridia</taxon>
        <taxon>Lachnospirales</taxon>
        <taxon>Lachnospiraceae</taxon>
        <taxon>Blautia</taxon>
    </lineage>
</organism>
<feature type="transmembrane region" description="Helical" evidence="7">
    <location>
        <begin position="266"/>
        <end position="286"/>
    </location>
</feature>
<keyword evidence="5 7" id="KW-1133">Transmembrane helix</keyword>
<evidence type="ECO:0000256" key="4">
    <source>
        <dbReference type="ARBA" id="ARBA00022692"/>
    </source>
</evidence>
<dbReference type="CDD" id="cd06261">
    <property type="entry name" value="TM_PBP2"/>
    <property type="match status" value="1"/>
</dbReference>
<feature type="transmembrane region" description="Helical" evidence="7">
    <location>
        <begin position="20"/>
        <end position="43"/>
    </location>
</feature>
<keyword evidence="6 7" id="KW-0472">Membrane</keyword>
<dbReference type="PROSITE" id="PS50928">
    <property type="entry name" value="ABC_TM1"/>
    <property type="match status" value="1"/>
</dbReference>
<keyword evidence="2 7" id="KW-0813">Transport</keyword>
<gene>
    <name evidence="9" type="ORF">K040078D81_52510</name>
</gene>
<evidence type="ECO:0000256" key="3">
    <source>
        <dbReference type="ARBA" id="ARBA00022475"/>
    </source>
</evidence>
<dbReference type="InterPro" id="IPR000515">
    <property type="entry name" value="MetI-like"/>
</dbReference>
<evidence type="ECO:0000256" key="7">
    <source>
        <dbReference type="RuleBase" id="RU363032"/>
    </source>
</evidence>